<dbReference type="InterPro" id="IPR017930">
    <property type="entry name" value="Myb_dom"/>
</dbReference>
<evidence type="ECO:0000259" key="9">
    <source>
        <dbReference type="PROSITE" id="PS51294"/>
    </source>
</evidence>
<dbReference type="GO" id="GO:0003700">
    <property type="term" value="F:DNA-binding transcription factor activity"/>
    <property type="evidence" value="ECO:0007669"/>
    <property type="project" value="InterPro"/>
</dbReference>
<sequence length="192" mass="22184">MLMILICRWSTIARSLPGRTDNEIKNYWRTHFKKKNKVPSDNNTSDLKSKARLLKRQQFQQQQLLQQQQQQLQLQQQQEQHEQQLQLNQLDMKRIMSLLDETEHKSSVLPYVPQLRQEMATAVSYPNTTVEQQQAGLFYPMMDFDGNASASGSDTSNEVDVLWDGLWNLDDINGNFGATSKVSLHNLATPFS</sequence>
<keyword evidence="3" id="KW-0805">Transcription regulation</keyword>
<reference evidence="10 11" key="1">
    <citation type="journal article" date="2021" name="bioRxiv">
        <title>The Gossypium anomalum genome as a resource for cotton improvement and evolutionary analysis of hybrid incompatibility.</title>
        <authorList>
            <person name="Grover C.E."/>
            <person name="Yuan D."/>
            <person name="Arick M.A."/>
            <person name="Miller E.R."/>
            <person name="Hu G."/>
            <person name="Peterson D.G."/>
            <person name="Wendel J.F."/>
            <person name="Udall J.A."/>
        </authorList>
    </citation>
    <scope>NUCLEOTIDE SEQUENCE [LARGE SCALE GENOMIC DNA]</scope>
    <source>
        <strain evidence="10">JFW-Udall</strain>
        <tissue evidence="10">Leaf</tissue>
    </source>
</reference>
<dbReference type="OrthoDB" id="2143914at2759"/>
<dbReference type="Gene3D" id="1.10.10.60">
    <property type="entry name" value="Homeodomain-like"/>
    <property type="match status" value="1"/>
</dbReference>
<keyword evidence="11" id="KW-1185">Reference proteome</keyword>
<keyword evidence="7" id="KW-0732">Signal</keyword>
<name>A0A8J5ZXE5_9ROSI</name>
<comment type="caution">
    <text evidence="10">The sequence shown here is derived from an EMBL/GenBank/DDBJ whole genome shotgun (WGS) entry which is preliminary data.</text>
</comment>
<keyword evidence="6" id="KW-0539">Nucleus</keyword>
<dbReference type="GO" id="GO:0005634">
    <property type="term" value="C:nucleus"/>
    <property type="evidence" value="ECO:0007669"/>
    <property type="project" value="UniProtKB-SubCell"/>
</dbReference>
<dbReference type="EMBL" id="JAHUZN010000003">
    <property type="protein sequence ID" value="KAG8499654.1"/>
    <property type="molecule type" value="Genomic_DNA"/>
</dbReference>
<keyword evidence="2" id="KW-0677">Repeat</keyword>
<accession>A0A8J5ZXE5</accession>
<feature type="domain" description="Myb-like" evidence="8">
    <location>
        <begin position="8"/>
        <end position="32"/>
    </location>
</feature>
<dbReference type="GO" id="GO:0043565">
    <property type="term" value="F:sequence-specific DNA binding"/>
    <property type="evidence" value="ECO:0007669"/>
    <property type="project" value="InterPro"/>
</dbReference>
<organism evidence="10 11">
    <name type="scientific">Gossypium anomalum</name>
    <dbReference type="NCBI Taxonomy" id="47600"/>
    <lineage>
        <taxon>Eukaryota</taxon>
        <taxon>Viridiplantae</taxon>
        <taxon>Streptophyta</taxon>
        <taxon>Embryophyta</taxon>
        <taxon>Tracheophyta</taxon>
        <taxon>Spermatophyta</taxon>
        <taxon>Magnoliopsida</taxon>
        <taxon>eudicotyledons</taxon>
        <taxon>Gunneridae</taxon>
        <taxon>Pentapetalae</taxon>
        <taxon>rosids</taxon>
        <taxon>malvids</taxon>
        <taxon>Malvales</taxon>
        <taxon>Malvaceae</taxon>
        <taxon>Malvoideae</taxon>
        <taxon>Gossypium</taxon>
    </lineage>
</organism>
<evidence type="ECO:0000313" key="10">
    <source>
        <dbReference type="EMBL" id="KAG8499654.1"/>
    </source>
</evidence>
<keyword evidence="5" id="KW-0804">Transcription</keyword>
<dbReference type="InterPro" id="IPR044676">
    <property type="entry name" value="EOBI/EOBII-like_plant"/>
</dbReference>
<feature type="domain" description="HTH myb-type" evidence="9">
    <location>
        <begin position="8"/>
        <end position="36"/>
    </location>
</feature>
<feature type="chain" id="PRO_5035158252" description="HTH myb-type domain-containing protein" evidence="7">
    <location>
        <begin position="16"/>
        <end position="192"/>
    </location>
</feature>
<dbReference type="CDD" id="cd00167">
    <property type="entry name" value="SANT"/>
    <property type="match status" value="1"/>
</dbReference>
<evidence type="ECO:0008006" key="12">
    <source>
        <dbReference type="Google" id="ProtNLM"/>
    </source>
</evidence>
<comment type="subcellular location">
    <subcellularLocation>
        <location evidence="1">Nucleus</location>
    </subcellularLocation>
</comment>
<evidence type="ECO:0000256" key="7">
    <source>
        <dbReference type="SAM" id="SignalP"/>
    </source>
</evidence>
<dbReference type="PROSITE" id="PS50090">
    <property type="entry name" value="MYB_LIKE"/>
    <property type="match status" value="1"/>
</dbReference>
<evidence type="ECO:0000256" key="3">
    <source>
        <dbReference type="ARBA" id="ARBA00023015"/>
    </source>
</evidence>
<dbReference type="PANTHER" id="PTHR45675:SF3">
    <property type="entry name" value="OS04G0508500 PROTEIN"/>
    <property type="match status" value="1"/>
</dbReference>
<dbReference type="AlphaFoldDB" id="A0A8J5ZXE5"/>
<evidence type="ECO:0000256" key="2">
    <source>
        <dbReference type="ARBA" id="ARBA00022737"/>
    </source>
</evidence>
<evidence type="ECO:0000256" key="6">
    <source>
        <dbReference type="ARBA" id="ARBA00023242"/>
    </source>
</evidence>
<dbReference type="PANTHER" id="PTHR45675">
    <property type="entry name" value="MYB TRANSCRIPTION FACTOR-RELATED-RELATED"/>
    <property type="match status" value="1"/>
</dbReference>
<dbReference type="InterPro" id="IPR001005">
    <property type="entry name" value="SANT/Myb"/>
</dbReference>
<proteinExistence type="predicted"/>
<dbReference type="PROSITE" id="PS51294">
    <property type="entry name" value="HTH_MYB"/>
    <property type="match status" value="1"/>
</dbReference>
<dbReference type="Pfam" id="PF00249">
    <property type="entry name" value="Myb_DNA-binding"/>
    <property type="match status" value="1"/>
</dbReference>
<feature type="signal peptide" evidence="7">
    <location>
        <begin position="1"/>
        <end position="15"/>
    </location>
</feature>
<dbReference type="InterPro" id="IPR009057">
    <property type="entry name" value="Homeodomain-like_sf"/>
</dbReference>
<evidence type="ECO:0000313" key="11">
    <source>
        <dbReference type="Proteomes" id="UP000701853"/>
    </source>
</evidence>
<evidence type="ECO:0000259" key="8">
    <source>
        <dbReference type="PROSITE" id="PS50090"/>
    </source>
</evidence>
<evidence type="ECO:0000256" key="5">
    <source>
        <dbReference type="ARBA" id="ARBA00023163"/>
    </source>
</evidence>
<protein>
    <recommendedName>
        <fullName evidence="12">HTH myb-type domain-containing protein</fullName>
    </recommendedName>
</protein>
<dbReference type="SUPFAM" id="SSF46689">
    <property type="entry name" value="Homeodomain-like"/>
    <property type="match status" value="1"/>
</dbReference>
<keyword evidence="4" id="KW-0238">DNA-binding</keyword>
<evidence type="ECO:0000256" key="4">
    <source>
        <dbReference type="ARBA" id="ARBA00023125"/>
    </source>
</evidence>
<dbReference type="Proteomes" id="UP000701853">
    <property type="component" value="Chromosome 3"/>
</dbReference>
<evidence type="ECO:0000256" key="1">
    <source>
        <dbReference type="ARBA" id="ARBA00004123"/>
    </source>
</evidence>
<gene>
    <name evidence="10" type="ORF">CXB51_006117</name>
</gene>